<keyword evidence="1" id="KW-0472">Membrane</keyword>
<comment type="caution">
    <text evidence="2">The sequence shown here is derived from an EMBL/GenBank/DDBJ whole genome shotgun (WGS) entry which is preliminary data.</text>
</comment>
<accession>A0A445HP69</accession>
<organism evidence="2 3">
    <name type="scientific">Glycine soja</name>
    <name type="common">Wild soybean</name>
    <dbReference type="NCBI Taxonomy" id="3848"/>
    <lineage>
        <taxon>Eukaryota</taxon>
        <taxon>Viridiplantae</taxon>
        <taxon>Streptophyta</taxon>
        <taxon>Embryophyta</taxon>
        <taxon>Tracheophyta</taxon>
        <taxon>Spermatophyta</taxon>
        <taxon>Magnoliopsida</taxon>
        <taxon>eudicotyledons</taxon>
        <taxon>Gunneridae</taxon>
        <taxon>Pentapetalae</taxon>
        <taxon>rosids</taxon>
        <taxon>fabids</taxon>
        <taxon>Fabales</taxon>
        <taxon>Fabaceae</taxon>
        <taxon>Papilionoideae</taxon>
        <taxon>50 kb inversion clade</taxon>
        <taxon>NPAAA clade</taxon>
        <taxon>indigoferoid/millettioid clade</taxon>
        <taxon>Phaseoleae</taxon>
        <taxon>Glycine</taxon>
        <taxon>Glycine subgen. Soja</taxon>
    </lineage>
</organism>
<dbReference type="AlphaFoldDB" id="A0A445HP69"/>
<evidence type="ECO:0000313" key="3">
    <source>
        <dbReference type="Proteomes" id="UP000289340"/>
    </source>
</evidence>
<keyword evidence="1" id="KW-0812">Transmembrane</keyword>
<name>A0A445HP69_GLYSO</name>
<dbReference type="EMBL" id="QZWG01000012">
    <property type="protein sequence ID" value="RZB75364.1"/>
    <property type="molecule type" value="Genomic_DNA"/>
</dbReference>
<evidence type="ECO:0000256" key="1">
    <source>
        <dbReference type="SAM" id="Phobius"/>
    </source>
</evidence>
<feature type="transmembrane region" description="Helical" evidence="1">
    <location>
        <begin position="30"/>
        <end position="49"/>
    </location>
</feature>
<protein>
    <submittedName>
        <fullName evidence="2">Uncharacterized protein</fullName>
    </submittedName>
</protein>
<proteinExistence type="predicted"/>
<dbReference type="SMR" id="A0A445HP69"/>
<reference evidence="2 3" key="1">
    <citation type="submission" date="2018-09" db="EMBL/GenBank/DDBJ databases">
        <title>A high-quality reference genome of wild soybean provides a powerful tool to mine soybean genomes.</title>
        <authorList>
            <person name="Xie M."/>
            <person name="Chung C.Y.L."/>
            <person name="Li M.-W."/>
            <person name="Wong F.-L."/>
            <person name="Chan T.-F."/>
            <person name="Lam H.-M."/>
        </authorList>
    </citation>
    <scope>NUCLEOTIDE SEQUENCE [LARGE SCALE GENOMIC DNA]</scope>
    <source>
        <strain evidence="3">cv. W05</strain>
        <tissue evidence="2">Hypocotyl of etiolated seedlings</tissue>
    </source>
</reference>
<keyword evidence="3" id="KW-1185">Reference proteome</keyword>
<sequence length="51" mass="5899">MFLQCFRLIGCTALGGILMLYYVSFGPVRIFCIVLMVRLLAHFVLQSFFHL</sequence>
<evidence type="ECO:0000313" key="2">
    <source>
        <dbReference type="EMBL" id="RZB75364.1"/>
    </source>
</evidence>
<dbReference type="Proteomes" id="UP000289340">
    <property type="component" value="Chromosome 12"/>
</dbReference>
<gene>
    <name evidence="2" type="ORF">D0Y65_034008</name>
</gene>
<keyword evidence="1" id="KW-1133">Transmembrane helix</keyword>